<gene>
    <name evidence="1" type="ORF">XELAEV_18002039mg</name>
</gene>
<reference evidence="1" key="1">
    <citation type="submission" date="2016-05" db="EMBL/GenBank/DDBJ databases">
        <title>WGS assembly of Xenopus laevis.</title>
        <authorList>
            <person name="Session A."/>
            <person name="Uno Y."/>
            <person name="Kwon T."/>
            <person name="Chapman J."/>
            <person name="Toyoda A."/>
            <person name="Takahashi S."/>
            <person name="Fukui A."/>
            <person name="Hikosaka A."/>
            <person name="Putnam N."/>
            <person name="Stites J."/>
            <person name="Van Heeringen S."/>
            <person name="Quigley I."/>
            <person name="Heinz S."/>
            <person name="Hellsten U."/>
            <person name="Lyons J."/>
            <person name="Suzuki A."/>
            <person name="Kondo M."/>
            <person name="Ogino H."/>
            <person name="Ochi H."/>
            <person name="Bogdanovic O."/>
            <person name="Lister R."/>
            <person name="Georgiou G."/>
            <person name="Paranjpe S."/>
            <person name="Van Kruijsbergen I."/>
            <person name="Mozaffari S."/>
            <person name="Shu S."/>
            <person name="Schmutz J."/>
            <person name="Jenkins J."/>
            <person name="Grimwood J."/>
            <person name="Carlson J."/>
            <person name="Mitros T."/>
            <person name="Simakov O."/>
            <person name="Heald R."/>
            <person name="Miller K."/>
            <person name="Haudenschild C."/>
            <person name="Kuroki Y."/>
            <person name="Tanaka T."/>
            <person name="Michiue T."/>
            <person name="Watanabe M."/>
            <person name="Kinoshita T."/>
            <person name="Ohta Y."/>
            <person name="Mawaribuchi S."/>
            <person name="Suzuki Y."/>
            <person name="Haramoto Y."/>
            <person name="Yamamoto T."/>
            <person name="Takagi C."/>
            <person name="Kitzman J."/>
            <person name="Shendure J."/>
            <person name="Nakayama T."/>
            <person name="Izutsu Y."/>
            <person name="Robert J."/>
            <person name="Dichmann D."/>
            <person name="Flajnik M."/>
            <person name="Houston D."/>
            <person name="Marcotte E."/>
            <person name="Wallingford J."/>
            <person name="Ito Y."/>
            <person name="Asashima M."/>
            <person name="Ueno N."/>
            <person name="Matsuda Y."/>
            <person name="Jan Veenstra G."/>
            <person name="Fujiyama A."/>
            <person name="Harland R."/>
            <person name="Taira M."/>
            <person name="Rokhsar D.S."/>
        </authorList>
    </citation>
    <scope>NUCLEOTIDE SEQUENCE</scope>
    <source>
        <strain evidence="1">J</strain>
        <tissue evidence="1">Blood</tissue>
    </source>
</reference>
<organism evidence="1">
    <name type="scientific">Xenopus laevis</name>
    <name type="common">African clawed frog</name>
    <dbReference type="NCBI Taxonomy" id="8355"/>
    <lineage>
        <taxon>Eukaryota</taxon>
        <taxon>Metazoa</taxon>
        <taxon>Chordata</taxon>
        <taxon>Craniata</taxon>
        <taxon>Vertebrata</taxon>
        <taxon>Euteleostomi</taxon>
        <taxon>Amphibia</taxon>
        <taxon>Batrachia</taxon>
        <taxon>Anura</taxon>
        <taxon>Pipoidea</taxon>
        <taxon>Pipidae</taxon>
        <taxon>Xenopodinae</taxon>
        <taxon>Xenopus</taxon>
        <taxon>Xenopus</taxon>
    </lineage>
</organism>
<accession>A0A974BP79</accession>
<protein>
    <submittedName>
        <fullName evidence="1">Uncharacterized protein</fullName>
    </submittedName>
</protein>
<proteinExistence type="predicted"/>
<name>A0A974BP79_XENLA</name>
<dbReference type="Proteomes" id="UP000694892">
    <property type="component" value="Unassembled WGS sequence"/>
</dbReference>
<sequence length="106" mass="11644">MRLFRCARHAARPPCGAPAMRLFQCGRHLSEGRVLGRGARPPSFLRASHAEASSGSADVIGGHLARLLHAPLESEPVYCLCVRDCGWFLTVLTVSFYLQYFLNALS</sequence>
<dbReference type="AlphaFoldDB" id="A0A974BP79"/>
<dbReference type="EMBL" id="KV490139">
    <property type="protein sequence ID" value="OCT55441.1"/>
    <property type="molecule type" value="Genomic_DNA"/>
</dbReference>
<evidence type="ECO:0000313" key="1">
    <source>
        <dbReference type="EMBL" id="OCT55441.1"/>
    </source>
</evidence>